<evidence type="ECO:0000313" key="1">
    <source>
        <dbReference type="EMBL" id="GAG47060.1"/>
    </source>
</evidence>
<organism evidence="1">
    <name type="scientific">marine sediment metagenome</name>
    <dbReference type="NCBI Taxonomy" id="412755"/>
    <lineage>
        <taxon>unclassified sequences</taxon>
        <taxon>metagenomes</taxon>
        <taxon>ecological metagenomes</taxon>
    </lineage>
</organism>
<dbReference type="AlphaFoldDB" id="X0XUQ0"/>
<proteinExistence type="predicted"/>
<dbReference type="EMBL" id="BARS01055582">
    <property type="protein sequence ID" value="GAG47060.1"/>
    <property type="molecule type" value="Genomic_DNA"/>
</dbReference>
<dbReference type="SUPFAM" id="SSF52402">
    <property type="entry name" value="Adenine nucleotide alpha hydrolases-like"/>
    <property type="match status" value="1"/>
</dbReference>
<gene>
    <name evidence="1" type="ORF">S01H1_82038</name>
</gene>
<protein>
    <submittedName>
        <fullName evidence="1">Uncharacterized protein</fullName>
    </submittedName>
</protein>
<feature type="non-terminal residue" evidence="1">
    <location>
        <position position="37"/>
    </location>
</feature>
<sequence>MNGMKYVSFSGGADSTALAIYLHERGEEFDLRANSGL</sequence>
<accession>X0XUQ0</accession>
<reference evidence="1" key="1">
    <citation type="journal article" date="2014" name="Front. Microbiol.">
        <title>High frequency of phylogenetically diverse reductive dehalogenase-homologous genes in deep subseafloor sedimentary metagenomes.</title>
        <authorList>
            <person name="Kawai M."/>
            <person name="Futagami T."/>
            <person name="Toyoda A."/>
            <person name="Takaki Y."/>
            <person name="Nishi S."/>
            <person name="Hori S."/>
            <person name="Arai W."/>
            <person name="Tsubouchi T."/>
            <person name="Morono Y."/>
            <person name="Uchiyama I."/>
            <person name="Ito T."/>
            <person name="Fujiyama A."/>
            <person name="Inagaki F."/>
            <person name="Takami H."/>
        </authorList>
    </citation>
    <scope>NUCLEOTIDE SEQUENCE</scope>
    <source>
        <strain evidence="1">Expedition CK06-06</strain>
    </source>
</reference>
<name>X0XUQ0_9ZZZZ</name>
<comment type="caution">
    <text evidence="1">The sequence shown here is derived from an EMBL/GenBank/DDBJ whole genome shotgun (WGS) entry which is preliminary data.</text>
</comment>